<dbReference type="EMBL" id="VRYN01000001">
    <property type="protein sequence ID" value="TYO82114.1"/>
    <property type="molecule type" value="Genomic_DNA"/>
</dbReference>
<sequence>MELAEYFERAGIVVGSMLMVSLPASLVLWVVTGPATPWWETVAQLAPGFVIGWWVAVGRAPVEYATVWFTSLFGYLVASAVMAALNVRPVGANRVWALIAVIGSLAVVGLVDHYRS</sequence>
<keyword evidence="1" id="KW-0812">Transmembrane</keyword>
<evidence type="ECO:0000313" key="5">
    <source>
        <dbReference type="Proteomes" id="UP000323075"/>
    </source>
</evidence>
<dbReference type="EMBL" id="CP038631">
    <property type="protein sequence ID" value="QCC45855.1"/>
    <property type="molecule type" value="Genomic_DNA"/>
</dbReference>
<dbReference type="AlphaFoldDB" id="A0A4D6GVV8"/>
<organism evidence="2 4">
    <name type="scientific">Halobacterium salinarum (strain ATCC 33171 / DSM 3754 / JCM 8978 / NBRC 102687 / NCIMB 764 / 91-R6)</name>
    <dbReference type="NCBI Taxonomy" id="2597657"/>
    <lineage>
        <taxon>Archaea</taxon>
        <taxon>Methanobacteriati</taxon>
        <taxon>Methanobacteriota</taxon>
        <taxon>Stenosarchaea group</taxon>
        <taxon>Halobacteria</taxon>
        <taxon>Halobacteriales</taxon>
        <taxon>Halobacteriaceae</taxon>
        <taxon>Halobacterium</taxon>
    </lineage>
</organism>
<keyword evidence="1" id="KW-0472">Membrane</keyword>
<evidence type="ECO:0000256" key="1">
    <source>
        <dbReference type="SAM" id="Phobius"/>
    </source>
</evidence>
<feature type="transmembrane region" description="Helical" evidence="1">
    <location>
        <begin position="12"/>
        <end position="32"/>
    </location>
</feature>
<gene>
    <name evidence="3" type="ORF">APQ99_00632</name>
    <name evidence="2" type="ORF">HBSAL_11065</name>
</gene>
<dbReference type="Proteomes" id="UP000323075">
    <property type="component" value="Unassembled WGS sequence"/>
</dbReference>
<evidence type="ECO:0000313" key="2">
    <source>
        <dbReference type="EMBL" id="QCC45855.1"/>
    </source>
</evidence>
<reference evidence="3 5" key="2">
    <citation type="submission" date="2019-07" db="EMBL/GenBank/DDBJ databases">
        <title>Genomic Encyclopedia of Archaeal and Bacterial Type Strains, Phase II (KMG-II): from individual species to whole genera.</title>
        <authorList>
            <person name="Goeker M."/>
        </authorList>
    </citation>
    <scope>NUCLEOTIDE SEQUENCE [LARGE SCALE GENOMIC DNA]</scope>
    <source>
        <strain evidence="3 5">DSM 3754</strain>
    </source>
</reference>
<evidence type="ECO:0000313" key="4">
    <source>
        <dbReference type="Proteomes" id="UP000296216"/>
    </source>
</evidence>
<feature type="transmembrane region" description="Helical" evidence="1">
    <location>
        <begin position="64"/>
        <end position="85"/>
    </location>
</feature>
<dbReference type="Proteomes" id="UP000296216">
    <property type="component" value="Chromosome"/>
</dbReference>
<reference evidence="2" key="3">
    <citation type="journal article" name="MicrobiologyOpen">
        <title>Whole-genome comparison between the type strain of Halobacterium salinarum (DSM 3754(T)) and the laboratory strains R1 and NRC-1.</title>
        <authorList>
            <person name="Pfeiffer F."/>
            <person name="Losensky G."/>
            <person name="Marchfelder A."/>
            <person name="Habermann B."/>
            <person name="Dyall-Smith M."/>
        </authorList>
    </citation>
    <scope>NUCLEOTIDE SEQUENCE</scope>
    <source>
        <strain evidence="2">91-R6</strain>
    </source>
</reference>
<protein>
    <submittedName>
        <fullName evidence="2">Uncharacterized protein</fullName>
    </submittedName>
</protein>
<feature type="transmembrane region" description="Helical" evidence="1">
    <location>
        <begin position="38"/>
        <end position="57"/>
    </location>
</feature>
<keyword evidence="1" id="KW-1133">Transmembrane helix</keyword>
<feature type="transmembrane region" description="Helical" evidence="1">
    <location>
        <begin position="91"/>
        <end position="111"/>
    </location>
</feature>
<proteinExistence type="predicted"/>
<accession>A0A4D6GVV8</accession>
<evidence type="ECO:0000313" key="3">
    <source>
        <dbReference type="EMBL" id="TYO82114.1"/>
    </source>
</evidence>
<reference evidence="2 4" key="1">
    <citation type="journal article" date="2019" name="Microbiol. Resour. Announc.">
        <title>The Genome Sequence of the Halobacterium salinarum Type Strain Is Closely Related to That of Laboratory Strains NRC-1 and R1.</title>
        <authorList>
            <person name="Pfeiffer F."/>
            <person name="Marchfelder A."/>
            <person name="Habermann B."/>
            <person name="Dyall-Smith M.L."/>
        </authorList>
    </citation>
    <scope>NUCLEOTIDE SEQUENCE [LARGE SCALE GENOMIC DNA]</scope>
    <source>
        <strain evidence="2">91-R6</strain>
        <strain evidence="4">ATCC 33171 / DSM 3754 / JCM 8978 / NBRC 102687 / NCIMB 764 / 91-R6</strain>
    </source>
</reference>
<name>A0A4D6GVV8_HALS9</name>
<dbReference type="RefSeq" id="WP_136361581.1">
    <property type="nucleotide sequence ID" value="NZ_VRYN01000001.1"/>
</dbReference>
<dbReference type="GeneID" id="39856045"/>